<dbReference type="AlphaFoldDB" id="A0A645C3N8"/>
<name>A0A645C3N8_9ZZZZ</name>
<accession>A0A645C3N8</accession>
<feature type="compositionally biased region" description="Polar residues" evidence="1">
    <location>
        <begin position="248"/>
        <end position="261"/>
    </location>
</feature>
<gene>
    <name evidence="2" type="ORF">SDC9_116901</name>
</gene>
<protein>
    <submittedName>
        <fullName evidence="2">Uncharacterized protein</fullName>
    </submittedName>
</protein>
<reference evidence="2" key="1">
    <citation type="submission" date="2019-08" db="EMBL/GenBank/DDBJ databases">
        <authorList>
            <person name="Kucharzyk K."/>
            <person name="Murdoch R.W."/>
            <person name="Higgins S."/>
            <person name="Loffler F."/>
        </authorList>
    </citation>
    <scope>NUCLEOTIDE SEQUENCE</scope>
</reference>
<evidence type="ECO:0000313" key="2">
    <source>
        <dbReference type="EMBL" id="MPM69953.1"/>
    </source>
</evidence>
<dbReference type="EMBL" id="VSSQ01023181">
    <property type="protein sequence ID" value="MPM69953.1"/>
    <property type="molecule type" value="Genomic_DNA"/>
</dbReference>
<evidence type="ECO:0000256" key="1">
    <source>
        <dbReference type="SAM" id="MobiDB-lite"/>
    </source>
</evidence>
<feature type="region of interest" description="Disordered" evidence="1">
    <location>
        <begin position="226"/>
        <end position="261"/>
    </location>
</feature>
<sequence length="261" mass="29425">MKKITKILFTMIIVLPMCTGCTFGRVTENNIAVRMETAVNNTFSEQASDYQNMHKTLYSYYLPDHVGKRASTAYSNILISDNYDVLMSLNASAVIIDKYYEASAVKAITTYDIALYSEVFSGTYSDGRKTEISVSIFKFDSSYYLLVKAEYFSFLSNCPLAEMPIIVKDIIRVARSTTTDQTAILTAYSKKENINYQQETTTLFSQSIPENGTLAEMLENYFPDYDFSDDSQNYDHDEEESSNEDYANDSTTGNSAAGETE</sequence>
<proteinExistence type="predicted"/>
<feature type="compositionally biased region" description="Acidic residues" evidence="1">
    <location>
        <begin position="236"/>
        <end position="247"/>
    </location>
</feature>
<comment type="caution">
    <text evidence="2">The sequence shown here is derived from an EMBL/GenBank/DDBJ whole genome shotgun (WGS) entry which is preliminary data.</text>
</comment>
<organism evidence="2">
    <name type="scientific">bioreactor metagenome</name>
    <dbReference type="NCBI Taxonomy" id="1076179"/>
    <lineage>
        <taxon>unclassified sequences</taxon>
        <taxon>metagenomes</taxon>
        <taxon>ecological metagenomes</taxon>
    </lineage>
</organism>